<dbReference type="SMART" id="SM00034">
    <property type="entry name" value="CLECT"/>
    <property type="match status" value="1"/>
</dbReference>
<dbReference type="SUPFAM" id="SSF56436">
    <property type="entry name" value="C-type lectin-like"/>
    <property type="match status" value="1"/>
</dbReference>
<dbReference type="Pfam" id="PF00059">
    <property type="entry name" value="Lectin_C"/>
    <property type="match status" value="1"/>
</dbReference>
<dbReference type="GeneTree" id="ENSGT01150000286973"/>
<dbReference type="Bgee" id="ENSPREG00000003184">
    <property type="expression patterns" value="Expressed in head and 1 other cell type or tissue"/>
</dbReference>
<dbReference type="AlphaFoldDB" id="A0A3P9N4Q8"/>
<dbReference type="InterPro" id="IPR001304">
    <property type="entry name" value="C-type_lectin-like"/>
</dbReference>
<dbReference type="InterPro" id="IPR050111">
    <property type="entry name" value="C-type_lectin/snaclec_domain"/>
</dbReference>
<reference evidence="3" key="1">
    <citation type="submission" date="2013-11" db="EMBL/GenBank/DDBJ databases">
        <title>The genomic landscape of the Guanapo guppy.</title>
        <authorList>
            <person name="Kuenstner A."/>
            <person name="Dreyer C."/>
        </authorList>
    </citation>
    <scope>NUCLEOTIDE SEQUENCE</scope>
    <source>
        <strain evidence="3">Guanapo</strain>
    </source>
</reference>
<reference evidence="2" key="3">
    <citation type="submission" date="2025-09" db="UniProtKB">
        <authorList>
            <consortium name="Ensembl"/>
        </authorList>
    </citation>
    <scope>IDENTIFICATION</scope>
    <source>
        <strain evidence="2">Guanapo</strain>
    </source>
</reference>
<evidence type="ECO:0000259" key="1">
    <source>
        <dbReference type="PROSITE" id="PS50041"/>
    </source>
</evidence>
<protein>
    <submittedName>
        <fullName evidence="2">Galactose-specific lectin nattectin-like</fullName>
    </submittedName>
</protein>
<proteinExistence type="predicted"/>
<dbReference type="PRINTS" id="PR00356">
    <property type="entry name" value="ANTIFREEZEII"/>
</dbReference>
<keyword evidence="3" id="KW-1185">Reference proteome</keyword>
<evidence type="ECO:0000313" key="3">
    <source>
        <dbReference type="Proteomes" id="UP000242638"/>
    </source>
</evidence>
<dbReference type="InterPro" id="IPR016186">
    <property type="entry name" value="C-type_lectin-like/link_sf"/>
</dbReference>
<accession>A0A3P9N4Q8</accession>
<dbReference type="Gene3D" id="3.10.100.10">
    <property type="entry name" value="Mannose-Binding Protein A, subunit A"/>
    <property type="match status" value="1"/>
</dbReference>
<reference evidence="2" key="2">
    <citation type="submission" date="2025-08" db="UniProtKB">
        <authorList>
            <consortium name="Ensembl"/>
        </authorList>
    </citation>
    <scope>IDENTIFICATION</scope>
    <source>
        <strain evidence="2">Guanapo</strain>
    </source>
</reference>
<sequence length="148" mass="16770">KSLFRIRFTSLHFPDRSCPTGWSLYGSRCFLFQNIQKDWASAELDCIALGANLASIHSSDEHTFVKDLVNSKKGSYQRTWVGCHDGVKDGVWQWSDGSKFDYVKWGSVEPNNYGGNEDCMEINIAGSIQHMNDEKCETNRYSICAKNA</sequence>
<dbReference type="InterPro" id="IPR002353">
    <property type="entry name" value="AntifreezeII"/>
</dbReference>
<dbReference type="Ensembl" id="ENSPRET00000004645.1">
    <property type="protein sequence ID" value="ENSPREP00000004581.1"/>
    <property type="gene ID" value="ENSPREG00000003184.1"/>
</dbReference>
<name>A0A3P9N4Q8_POERE</name>
<dbReference type="PROSITE" id="PS50041">
    <property type="entry name" value="C_TYPE_LECTIN_2"/>
    <property type="match status" value="1"/>
</dbReference>
<feature type="domain" description="C-type lectin" evidence="1">
    <location>
        <begin position="25"/>
        <end position="145"/>
    </location>
</feature>
<evidence type="ECO:0000313" key="2">
    <source>
        <dbReference type="Ensembl" id="ENSPREP00000004581.1"/>
    </source>
</evidence>
<organism evidence="2 3">
    <name type="scientific">Poecilia reticulata</name>
    <name type="common">Guppy</name>
    <name type="synonym">Acanthophacelus reticulatus</name>
    <dbReference type="NCBI Taxonomy" id="8081"/>
    <lineage>
        <taxon>Eukaryota</taxon>
        <taxon>Metazoa</taxon>
        <taxon>Chordata</taxon>
        <taxon>Craniata</taxon>
        <taxon>Vertebrata</taxon>
        <taxon>Euteleostomi</taxon>
        <taxon>Actinopterygii</taxon>
        <taxon>Neopterygii</taxon>
        <taxon>Teleostei</taxon>
        <taxon>Neoteleostei</taxon>
        <taxon>Acanthomorphata</taxon>
        <taxon>Ovalentaria</taxon>
        <taxon>Atherinomorphae</taxon>
        <taxon>Cyprinodontiformes</taxon>
        <taxon>Poeciliidae</taxon>
        <taxon>Poeciliinae</taxon>
        <taxon>Poecilia</taxon>
    </lineage>
</organism>
<dbReference type="InterPro" id="IPR016187">
    <property type="entry name" value="CTDL_fold"/>
</dbReference>
<dbReference type="Proteomes" id="UP000242638">
    <property type="component" value="Unassembled WGS sequence"/>
</dbReference>
<dbReference type="PANTHER" id="PTHR22803">
    <property type="entry name" value="MANNOSE, PHOSPHOLIPASE, LECTIN RECEPTOR RELATED"/>
    <property type="match status" value="1"/>
</dbReference>